<dbReference type="SUPFAM" id="SSF56112">
    <property type="entry name" value="Protein kinase-like (PK-like)"/>
    <property type="match status" value="1"/>
</dbReference>
<evidence type="ECO:0000256" key="1">
    <source>
        <dbReference type="ARBA" id="ARBA00022679"/>
    </source>
</evidence>
<feature type="region of interest" description="Disordered" evidence="6">
    <location>
        <begin position="1"/>
        <end position="28"/>
    </location>
</feature>
<dbReference type="EMBL" id="VDUZ01000028">
    <property type="protein sequence ID" value="TXL72994.1"/>
    <property type="molecule type" value="Genomic_DNA"/>
</dbReference>
<protein>
    <recommendedName>
        <fullName evidence="7">Protein kinase domain-containing protein</fullName>
    </recommendedName>
</protein>
<proteinExistence type="predicted"/>
<dbReference type="Gene3D" id="3.30.200.20">
    <property type="entry name" value="Phosphorylase Kinase, domain 1"/>
    <property type="match status" value="1"/>
</dbReference>
<evidence type="ECO:0000256" key="5">
    <source>
        <dbReference type="PROSITE-ProRule" id="PRU10141"/>
    </source>
</evidence>
<dbReference type="PROSITE" id="PS50011">
    <property type="entry name" value="PROTEIN_KINASE_DOM"/>
    <property type="match status" value="1"/>
</dbReference>
<keyword evidence="2 5" id="KW-0547">Nucleotide-binding</keyword>
<dbReference type="PANTHER" id="PTHR43289:SF34">
    <property type="entry name" value="SERINE_THREONINE-PROTEIN KINASE YBDM-RELATED"/>
    <property type="match status" value="1"/>
</dbReference>
<evidence type="ECO:0000259" key="7">
    <source>
        <dbReference type="PROSITE" id="PS50011"/>
    </source>
</evidence>
<gene>
    <name evidence="8" type="ORF">FHP25_22610</name>
</gene>
<dbReference type="InterPro" id="IPR017441">
    <property type="entry name" value="Protein_kinase_ATP_BS"/>
</dbReference>
<keyword evidence="3" id="KW-0418">Kinase</keyword>
<evidence type="ECO:0000256" key="6">
    <source>
        <dbReference type="SAM" id="MobiDB-lite"/>
    </source>
</evidence>
<feature type="region of interest" description="Disordered" evidence="6">
    <location>
        <begin position="144"/>
        <end position="193"/>
    </location>
</feature>
<feature type="domain" description="Protein kinase" evidence="7">
    <location>
        <begin position="35"/>
        <end position="259"/>
    </location>
</feature>
<dbReference type="OrthoDB" id="9801841at2"/>
<feature type="binding site" evidence="5">
    <location>
        <position position="64"/>
    </location>
    <ligand>
        <name>ATP</name>
        <dbReference type="ChEBI" id="CHEBI:30616"/>
    </ligand>
</feature>
<dbReference type="InterPro" id="IPR011009">
    <property type="entry name" value="Kinase-like_dom_sf"/>
</dbReference>
<evidence type="ECO:0000313" key="8">
    <source>
        <dbReference type="EMBL" id="TXL72994.1"/>
    </source>
</evidence>
<accession>A0A5C8PGN7</accession>
<comment type="caution">
    <text evidence="8">The sequence shown here is derived from an EMBL/GenBank/DDBJ whole genome shotgun (WGS) entry which is preliminary data.</text>
</comment>
<evidence type="ECO:0000256" key="4">
    <source>
        <dbReference type="ARBA" id="ARBA00022840"/>
    </source>
</evidence>
<dbReference type="Proteomes" id="UP000321638">
    <property type="component" value="Unassembled WGS sequence"/>
</dbReference>
<name>A0A5C8PGN7_9HYPH</name>
<evidence type="ECO:0000313" key="9">
    <source>
        <dbReference type="Proteomes" id="UP000321638"/>
    </source>
</evidence>
<keyword evidence="1" id="KW-0808">Transferase</keyword>
<dbReference type="AlphaFoldDB" id="A0A5C8PGN7"/>
<dbReference type="PROSITE" id="PS00107">
    <property type="entry name" value="PROTEIN_KINASE_ATP"/>
    <property type="match status" value="1"/>
</dbReference>
<dbReference type="GO" id="GO:0004674">
    <property type="term" value="F:protein serine/threonine kinase activity"/>
    <property type="evidence" value="ECO:0007669"/>
    <property type="project" value="TreeGrafter"/>
</dbReference>
<dbReference type="SMART" id="SM00220">
    <property type="entry name" value="S_TKc"/>
    <property type="match status" value="1"/>
</dbReference>
<feature type="compositionally biased region" description="Low complexity" evidence="6">
    <location>
        <begin position="148"/>
        <end position="166"/>
    </location>
</feature>
<keyword evidence="9" id="KW-1185">Reference proteome</keyword>
<feature type="region of interest" description="Disordered" evidence="6">
    <location>
        <begin position="228"/>
        <end position="259"/>
    </location>
</feature>
<dbReference type="InterPro" id="IPR000719">
    <property type="entry name" value="Prot_kinase_dom"/>
</dbReference>
<dbReference type="PANTHER" id="PTHR43289">
    <property type="entry name" value="MITOGEN-ACTIVATED PROTEIN KINASE KINASE KINASE 20-RELATED"/>
    <property type="match status" value="1"/>
</dbReference>
<sequence length="259" mass="28305">MNEERPAAAPITTASDTGQEDPFGGLRPGTQVGKYEIVEMLGQGGFGITYRARDAQLRRDVAIKEYLPTSFAVRQGGTTVLPRSTQTAEDFRWGRERFLDEARTLATLEDAPGIVNVYDFMEANGTAYMVMGLVRGETVEARLKRRPPAATGRRAARLPAARRPGTGACGRLPASRYQAGQHPARRPRPADPDRFRRLARSAAGTHAGADGRVHAGLCRLRAVDLGPAGTVDRHLRPGRHTLSLHHGRAAAQRHRPHDR</sequence>
<dbReference type="GO" id="GO:0005524">
    <property type="term" value="F:ATP binding"/>
    <property type="evidence" value="ECO:0007669"/>
    <property type="project" value="UniProtKB-UniRule"/>
</dbReference>
<organism evidence="8 9">
    <name type="scientific">Vineibacter terrae</name>
    <dbReference type="NCBI Taxonomy" id="2586908"/>
    <lineage>
        <taxon>Bacteria</taxon>
        <taxon>Pseudomonadati</taxon>
        <taxon>Pseudomonadota</taxon>
        <taxon>Alphaproteobacteria</taxon>
        <taxon>Hyphomicrobiales</taxon>
        <taxon>Vineibacter</taxon>
    </lineage>
</organism>
<evidence type="ECO:0000256" key="2">
    <source>
        <dbReference type="ARBA" id="ARBA00022741"/>
    </source>
</evidence>
<evidence type="ECO:0000256" key="3">
    <source>
        <dbReference type="ARBA" id="ARBA00022777"/>
    </source>
</evidence>
<keyword evidence="4 5" id="KW-0067">ATP-binding</keyword>
<feature type="compositionally biased region" description="Basic residues" evidence="6">
    <location>
        <begin position="236"/>
        <end position="259"/>
    </location>
</feature>
<reference evidence="8 9" key="1">
    <citation type="submission" date="2019-06" db="EMBL/GenBank/DDBJ databases">
        <title>New taxonomy in bacterial strain CC-CFT640, isolated from vineyard.</title>
        <authorList>
            <person name="Lin S.-Y."/>
            <person name="Tsai C.-F."/>
            <person name="Young C.-C."/>
        </authorList>
    </citation>
    <scope>NUCLEOTIDE SEQUENCE [LARGE SCALE GENOMIC DNA]</scope>
    <source>
        <strain evidence="8 9">CC-CFT640</strain>
    </source>
</reference>